<dbReference type="AlphaFoldDB" id="A0A1I7WME0"/>
<reference evidence="3" key="1">
    <citation type="submission" date="2016-11" db="UniProtKB">
        <authorList>
            <consortium name="WormBaseParasite"/>
        </authorList>
    </citation>
    <scope>IDENTIFICATION</scope>
</reference>
<keyword evidence="2" id="KW-1185">Reference proteome</keyword>
<sequence length="294" mass="34187">MRIMETRRMVDIGKKRTVSIRSREAGSVVGITRTASDSIPPVYYKLRYVGRGTHIVLKEFTRIPSEGASCRLADMVRERGVALQISNATVDESTELATDDVQQSAQLDENKLFNNSIKRNIVFHHGDVLSLIDRTVYDDGTCEKRICFWMTVNFGDYIDRPTDCTICCTITIFLECKYRDSFAQQGLFHYSPHLQCVSDFIRIYVEYWHSLMYLMVLQIYRHYSFSCLLLGLSLTSFAHFCTIYDLLYFKMNKHSLSGNYKRSTPTVISCTRYRRLYRLFLARPDNSYLGFQNT</sequence>
<dbReference type="WBParaSite" id="Hba_06245">
    <property type="protein sequence ID" value="Hba_06245"/>
    <property type="gene ID" value="Hba_06245"/>
</dbReference>
<name>A0A1I7WME0_HETBA</name>
<evidence type="ECO:0000313" key="3">
    <source>
        <dbReference type="WBParaSite" id="Hba_06245"/>
    </source>
</evidence>
<evidence type="ECO:0000256" key="1">
    <source>
        <dbReference type="SAM" id="Phobius"/>
    </source>
</evidence>
<keyword evidence="1" id="KW-0472">Membrane</keyword>
<dbReference type="Proteomes" id="UP000095283">
    <property type="component" value="Unplaced"/>
</dbReference>
<feature type="transmembrane region" description="Helical" evidence="1">
    <location>
        <begin position="223"/>
        <end position="247"/>
    </location>
</feature>
<keyword evidence="1" id="KW-1133">Transmembrane helix</keyword>
<keyword evidence="1" id="KW-0812">Transmembrane</keyword>
<accession>A0A1I7WME0</accession>
<proteinExistence type="predicted"/>
<organism evidence="2 3">
    <name type="scientific">Heterorhabditis bacteriophora</name>
    <name type="common">Entomopathogenic nematode worm</name>
    <dbReference type="NCBI Taxonomy" id="37862"/>
    <lineage>
        <taxon>Eukaryota</taxon>
        <taxon>Metazoa</taxon>
        <taxon>Ecdysozoa</taxon>
        <taxon>Nematoda</taxon>
        <taxon>Chromadorea</taxon>
        <taxon>Rhabditida</taxon>
        <taxon>Rhabditina</taxon>
        <taxon>Rhabditomorpha</taxon>
        <taxon>Strongyloidea</taxon>
        <taxon>Heterorhabditidae</taxon>
        <taxon>Heterorhabditis</taxon>
    </lineage>
</organism>
<protein>
    <submittedName>
        <fullName evidence="3">Helitron helicase</fullName>
    </submittedName>
</protein>
<evidence type="ECO:0000313" key="2">
    <source>
        <dbReference type="Proteomes" id="UP000095283"/>
    </source>
</evidence>